<dbReference type="InterPro" id="IPR014127">
    <property type="entry name" value="CHP02757"/>
</dbReference>
<protein>
    <submittedName>
        <fullName evidence="1">TIGR02757 family protein</fullName>
    </submittedName>
</protein>
<organism evidence="1 2">
    <name type="scientific">Helicobacter turcicus</name>
    <dbReference type="NCBI Taxonomy" id="2867412"/>
    <lineage>
        <taxon>Bacteria</taxon>
        <taxon>Pseudomonadati</taxon>
        <taxon>Campylobacterota</taxon>
        <taxon>Epsilonproteobacteria</taxon>
        <taxon>Campylobacterales</taxon>
        <taxon>Helicobacteraceae</taxon>
        <taxon>Helicobacter</taxon>
    </lineage>
</organism>
<evidence type="ECO:0000313" key="1">
    <source>
        <dbReference type="EMBL" id="MBX7490107.1"/>
    </source>
</evidence>
<dbReference type="Pfam" id="PF09674">
    <property type="entry name" value="DUF2400"/>
    <property type="match status" value="1"/>
</dbReference>
<sequence>MPFKIPKNPSKKFLRTFLEEQYQSFNTECAVSETLLDPLLVARKFRDEKIALFCALFAYGNVRAILKFLDSCALEYLQHGQRKEKIKRNFSCTNKPYRFQSNIEICDFFQALWHLDSLEEIFYIGYQKGKSGNGILGGIQNLQNAIYGRLKNPNSKGLQFLLGMLVTEQNTSPLKRWNLFLRWMVRKDCLDLGLWSSVDKKDLLLPLDTHTFRISQRLGLLKRKSYDYKAVLEVSEKLREFDASDPIKYDFALYRIGQLGLFN</sequence>
<dbReference type="SUPFAM" id="SSF48150">
    <property type="entry name" value="DNA-glycosylase"/>
    <property type="match status" value="1"/>
</dbReference>
<keyword evidence="2" id="KW-1185">Reference proteome</keyword>
<dbReference type="NCBIfam" id="TIGR02757">
    <property type="entry name" value="TIGR02757 family protein"/>
    <property type="match status" value="1"/>
</dbReference>
<dbReference type="Proteomes" id="UP000700059">
    <property type="component" value="Unassembled WGS sequence"/>
</dbReference>
<dbReference type="EMBL" id="JAIGYQ010000001">
    <property type="protein sequence ID" value="MBX7490107.1"/>
    <property type="molecule type" value="Genomic_DNA"/>
</dbReference>
<dbReference type="InterPro" id="IPR011257">
    <property type="entry name" value="DNA_glycosylase"/>
</dbReference>
<proteinExistence type="predicted"/>
<dbReference type="RefSeq" id="WP_221531360.1">
    <property type="nucleotide sequence ID" value="NZ_JAIGYP010000001.1"/>
</dbReference>
<accession>A0ABS7JL28</accession>
<comment type="caution">
    <text evidence="1">The sequence shown here is derived from an EMBL/GenBank/DDBJ whole genome shotgun (WGS) entry which is preliminary data.</text>
</comment>
<evidence type="ECO:0000313" key="2">
    <source>
        <dbReference type="Proteomes" id="UP000700059"/>
    </source>
</evidence>
<reference evidence="1 2" key="1">
    <citation type="submission" date="2021-08" db="EMBL/GenBank/DDBJ databases">
        <title>Helicobacter spp. isolated from feces of Anatolian Ground Squirrel (Spermophilus xanthoprymnus) in Turkey.</title>
        <authorList>
            <person name="Aydin F."/>
            <person name="Abay S."/>
            <person name="Kayman T."/>
            <person name="Karakaya E."/>
            <person name="Saticioglu I.B."/>
        </authorList>
    </citation>
    <scope>NUCLEOTIDE SEQUENCE [LARGE SCALE GENOMIC DNA]</scope>
    <source>
        <strain evidence="1 2">Faydin-H70</strain>
    </source>
</reference>
<gene>
    <name evidence="1" type="ORF">K4G57_01255</name>
</gene>
<name>A0ABS7JL28_9HELI</name>